<evidence type="ECO:0000313" key="4">
    <source>
        <dbReference type="EMBL" id="CAH1270682.1"/>
    </source>
</evidence>
<protein>
    <submittedName>
        <fullName evidence="4">SIAE protein</fullName>
    </submittedName>
</protein>
<feature type="domain" description="Sialate O-acetylesterase" evidence="3">
    <location>
        <begin position="131"/>
        <end position="248"/>
    </location>
</feature>
<dbReference type="PANTHER" id="PTHR22901">
    <property type="entry name" value="SIALATE O-ACETYLESTERASE"/>
    <property type="match status" value="1"/>
</dbReference>
<dbReference type="GO" id="GO:0001681">
    <property type="term" value="F:sialate O-acetylesterase activity"/>
    <property type="evidence" value="ECO:0007669"/>
    <property type="project" value="InterPro"/>
</dbReference>
<reference evidence="4" key="1">
    <citation type="submission" date="2022-01" db="EMBL/GenBank/DDBJ databases">
        <authorList>
            <person name="Braso-Vives M."/>
        </authorList>
    </citation>
    <scope>NUCLEOTIDE SEQUENCE</scope>
</reference>
<evidence type="ECO:0000259" key="3">
    <source>
        <dbReference type="Pfam" id="PF03629"/>
    </source>
</evidence>
<dbReference type="Gene3D" id="3.40.50.1110">
    <property type="entry name" value="SGNH hydrolase"/>
    <property type="match status" value="1"/>
</dbReference>
<keyword evidence="5" id="KW-1185">Reference proteome</keyword>
<dbReference type="Proteomes" id="UP000838412">
    <property type="component" value="Chromosome 7"/>
</dbReference>
<name>A0A8K0EYG0_BRALA</name>
<dbReference type="Pfam" id="PF03629">
    <property type="entry name" value="SASA"/>
    <property type="match status" value="1"/>
</dbReference>
<keyword evidence="1" id="KW-0378">Hydrolase</keyword>
<gene>
    <name evidence="4" type="primary">SIAE</name>
    <name evidence="4" type="ORF">BLAG_LOCUS22894</name>
</gene>
<dbReference type="InterPro" id="IPR036514">
    <property type="entry name" value="SGNH_hydro_sf"/>
</dbReference>
<sequence length="554" mass="60742">MIMEHKSRLKFCLIPLVVVVLIGEATTDNFNGQSTFAWASYYSDHMVLQREPNRAVVWGYGDVGANVTVSVYPTEKGKVYHSIVQIGPTGKGVWKVTLDAMPAGGPHTVEAVQTTAGKGQSLVLKDVLFGDVWLCSGQSNMAFTVKYASNDSAEIARAADYPHVRLFTADMVASDSPLYDLRAIMQPWAVASPESISGPPHSGLGMHWGYFSAVCWFFGRDLYDSIAVPIGLVVSAWGGTAIEAWSPPEVIKTCNFTTSGTERMDNVPKPVSNSLLFGEASWEADIIVGERQNNSALWNAMIHPFLNMTMKGVIWYQGEANAAFNETDFYGCMFTNMIRTWRSAFHLGSGGQTEPVFPFGFVQLSVSSNENFPELRWTQTNGHGSVPNPDMPRVFMAVAVDLPITGSTSVHPRDKQDVGSRLLLAARHVAYGEPVVFQGPLPTAVKVNSSAKTMDVLYNMTMGTLRLEVRNQDGFEICCSSKENSCKPHTSVWVPAKIIAHTENTVTVSTSMCAKNVTSWRYEWAPAPCPFKQCAVYCKETQLPAPPFKGKVKS</sequence>
<dbReference type="OrthoDB" id="42638at2759"/>
<proteinExistence type="predicted"/>
<evidence type="ECO:0000256" key="1">
    <source>
        <dbReference type="ARBA" id="ARBA00022801"/>
    </source>
</evidence>
<keyword evidence="2" id="KW-0732">Signal</keyword>
<dbReference type="InterPro" id="IPR039329">
    <property type="entry name" value="SIAE"/>
</dbReference>
<dbReference type="SUPFAM" id="SSF52266">
    <property type="entry name" value="SGNH hydrolase"/>
    <property type="match status" value="1"/>
</dbReference>
<dbReference type="GO" id="GO:0005975">
    <property type="term" value="P:carbohydrate metabolic process"/>
    <property type="evidence" value="ECO:0007669"/>
    <property type="project" value="TreeGrafter"/>
</dbReference>
<accession>A0A8K0EYG0</accession>
<feature type="signal peptide" evidence="2">
    <location>
        <begin position="1"/>
        <end position="27"/>
    </location>
</feature>
<evidence type="ECO:0000313" key="5">
    <source>
        <dbReference type="Proteomes" id="UP000838412"/>
    </source>
</evidence>
<dbReference type="EMBL" id="OV696692">
    <property type="protein sequence ID" value="CAH1270682.1"/>
    <property type="molecule type" value="Genomic_DNA"/>
</dbReference>
<dbReference type="PANTHER" id="PTHR22901:SF0">
    <property type="entry name" value="SIALATE O-ACETYLESTERASE"/>
    <property type="match status" value="1"/>
</dbReference>
<organism evidence="4 5">
    <name type="scientific">Branchiostoma lanceolatum</name>
    <name type="common">Common lancelet</name>
    <name type="synonym">Amphioxus lanceolatum</name>
    <dbReference type="NCBI Taxonomy" id="7740"/>
    <lineage>
        <taxon>Eukaryota</taxon>
        <taxon>Metazoa</taxon>
        <taxon>Chordata</taxon>
        <taxon>Cephalochordata</taxon>
        <taxon>Leptocardii</taxon>
        <taxon>Amphioxiformes</taxon>
        <taxon>Branchiostomatidae</taxon>
        <taxon>Branchiostoma</taxon>
    </lineage>
</organism>
<dbReference type="AlphaFoldDB" id="A0A8K0EYG0"/>
<dbReference type="InterPro" id="IPR005181">
    <property type="entry name" value="SASA"/>
</dbReference>
<feature type="chain" id="PRO_5035473987" evidence="2">
    <location>
        <begin position="28"/>
        <end position="554"/>
    </location>
</feature>
<evidence type="ECO:0000256" key="2">
    <source>
        <dbReference type="SAM" id="SignalP"/>
    </source>
</evidence>